<dbReference type="STRING" id="159291.SAMN05920897_11117"/>
<dbReference type="AlphaFoldDB" id="A0A1N6TW81"/>
<keyword evidence="4 6" id="KW-0408">Iron</keyword>
<keyword evidence="3 6" id="KW-0479">Metal-binding</keyword>
<dbReference type="SFLD" id="SFLDS00029">
    <property type="entry name" value="Radical_SAM"/>
    <property type="match status" value="1"/>
</dbReference>
<dbReference type="Pfam" id="PF04055">
    <property type="entry name" value="Radical_SAM"/>
    <property type="match status" value="1"/>
</dbReference>
<keyword evidence="9" id="KW-1185">Reference proteome</keyword>
<dbReference type="GO" id="GO:0051539">
    <property type="term" value="F:4 iron, 4 sulfur cluster binding"/>
    <property type="evidence" value="ECO:0007669"/>
    <property type="project" value="UniProtKB-KW"/>
</dbReference>
<keyword evidence="8" id="KW-0456">Lyase</keyword>
<evidence type="ECO:0000256" key="1">
    <source>
        <dbReference type="ARBA" id="ARBA00022485"/>
    </source>
</evidence>
<dbReference type="SUPFAM" id="SSF102114">
    <property type="entry name" value="Radical SAM enzymes"/>
    <property type="match status" value="1"/>
</dbReference>
<dbReference type="InterPro" id="IPR016431">
    <property type="entry name" value="Pyrv-formate_lyase-activ_prd"/>
</dbReference>
<organism evidence="8 9">
    <name type="scientific">Alkalispirochaeta americana</name>
    <dbReference type="NCBI Taxonomy" id="159291"/>
    <lineage>
        <taxon>Bacteria</taxon>
        <taxon>Pseudomonadati</taxon>
        <taxon>Spirochaetota</taxon>
        <taxon>Spirochaetia</taxon>
        <taxon>Spirochaetales</taxon>
        <taxon>Spirochaetaceae</taxon>
        <taxon>Alkalispirochaeta</taxon>
    </lineage>
</organism>
<feature type="binding site" evidence="6">
    <location>
        <position position="93"/>
    </location>
    <ligand>
        <name>[4Fe-4S] cluster</name>
        <dbReference type="ChEBI" id="CHEBI:49883"/>
        <note>4Fe-4S-S-AdoMet</note>
    </ligand>
</feature>
<evidence type="ECO:0000313" key="9">
    <source>
        <dbReference type="Proteomes" id="UP000186400"/>
    </source>
</evidence>
<dbReference type="EMBL" id="FTMS01000011">
    <property type="protein sequence ID" value="SIQ57537.1"/>
    <property type="molecule type" value="Genomic_DNA"/>
</dbReference>
<dbReference type="Gene3D" id="3.20.20.70">
    <property type="entry name" value="Aldolase class I"/>
    <property type="match status" value="1"/>
</dbReference>
<keyword evidence="2 6" id="KW-0949">S-adenosyl-L-methionine</keyword>
<dbReference type="RefSeq" id="WP_159438769.1">
    <property type="nucleotide sequence ID" value="NZ_FTMS01000011.1"/>
</dbReference>
<dbReference type="InterPro" id="IPR027596">
    <property type="entry name" value="AmmeMemoSam_rS"/>
</dbReference>
<keyword evidence="8" id="KW-0670">Pyruvate</keyword>
<feature type="binding site" evidence="6">
    <location>
        <position position="100"/>
    </location>
    <ligand>
        <name>[4Fe-4S] cluster</name>
        <dbReference type="ChEBI" id="CHEBI:49883"/>
        <note>4Fe-4S-S-AdoMet</note>
    </ligand>
</feature>
<accession>A0A1N6TW81</accession>
<protein>
    <submittedName>
        <fullName evidence="8">Pyruvate formate lyase activating enzyme</fullName>
    </submittedName>
</protein>
<dbReference type="Proteomes" id="UP000186400">
    <property type="component" value="Unassembled WGS sequence"/>
</dbReference>
<keyword evidence="1" id="KW-0004">4Fe-4S</keyword>
<dbReference type="SFLD" id="SFLDG01101">
    <property type="entry name" value="Uncharacterised_Radical_SAM_Su"/>
    <property type="match status" value="1"/>
</dbReference>
<evidence type="ECO:0000256" key="4">
    <source>
        <dbReference type="ARBA" id="ARBA00023004"/>
    </source>
</evidence>
<proteinExistence type="predicted"/>
<dbReference type="InterPro" id="IPR007197">
    <property type="entry name" value="rSAM"/>
</dbReference>
<gene>
    <name evidence="8" type="ORF">SAMN05920897_11117</name>
</gene>
<evidence type="ECO:0000256" key="2">
    <source>
        <dbReference type="ARBA" id="ARBA00022691"/>
    </source>
</evidence>
<dbReference type="PANTHER" id="PTHR30352:SF5">
    <property type="entry name" value="PYRUVATE FORMATE-LYASE 1-ACTIVATING ENZYME"/>
    <property type="match status" value="1"/>
</dbReference>
<reference evidence="8 9" key="1">
    <citation type="submission" date="2017-01" db="EMBL/GenBank/DDBJ databases">
        <authorList>
            <person name="Mah S.A."/>
            <person name="Swanson W.J."/>
            <person name="Moy G.W."/>
            <person name="Vacquier V.D."/>
        </authorList>
    </citation>
    <scope>NUCLEOTIDE SEQUENCE [LARGE SCALE GENOMIC DNA]</scope>
    <source>
        <strain evidence="8 9">ASpG1</strain>
    </source>
</reference>
<evidence type="ECO:0000256" key="6">
    <source>
        <dbReference type="PIRSR" id="PIRSR004869-50"/>
    </source>
</evidence>
<dbReference type="InterPro" id="IPR034457">
    <property type="entry name" value="Organic_radical-activating"/>
</dbReference>
<dbReference type="InterPro" id="IPR058240">
    <property type="entry name" value="rSAM_sf"/>
</dbReference>
<name>A0A1N6TW81_9SPIO</name>
<evidence type="ECO:0000313" key="8">
    <source>
        <dbReference type="EMBL" id="SIQ57537.1"/>
    </source>
</evidence>
<feature type="domain" description="Radical SAM core" evidence="7">
    <location>
        <begin position="78"/>
        <end position="289"/>
    </location>
</feature>
<dbReference type="CDD" id="cd01335">
    <property type="entry name" value="Radical_SAM"/>
    <property type="match status" value="1"/>
</dbReference>
<sequence length="359" mass="39223">MHGFRSSRPVTMVKMIGVDDVIEGCPECDFCLHRCSLPPGGTGRCGVRRNEAGRLCTTVYGEIQAWAVDPIEKKPLFHFLPGSRTFSLALGGCNFVCPFCQNGRIAFSSRLGPPRVRWSPRETVEAWQRSQTPTLSFTYTEPGVWQDYLRDVAALARKEGARIVMVTNGYLTSEALDRLIPLVDAFNVDLKGGPGFYGKYCGAEDGFEGVVGALERIAPVRHLEVTSLVIEGIHTGAELEGMFSRLVSAGVSVWHLSRFFPAGSMSHRAPTGEAFLEELLERFSRKGGDGGRIPFIYGGNCRHMRYQRTLCPRCGSLCISRGRSAGDYTRLGRCPSCGAKIYGVFSGSSGGNNIEASVE</sequence>
<keyword evidence="5 6" id="KW-0411">Iron-sulfur</keyword>
<dbReference type="PROSITE" id="PS51918">
    <property type="entry name" value="RADICAL_SAM"/>
    <property type="match status" value="1"/>
</dbReference>
<evidence type="ECO:0000256" key="5">
    <source>
        <dbReference type="ARBA" id="ARBA00023014"/>
    </source>
</evidence>
<comment type="cofactor">
    <cofactor evidence="6">
        <name>[4Fe-4S] cluster</name>
        <dbReference type="ChEBI" id="CHEBI:49883"/>
    </cofactor>
    <text evidence="6">Binds 1 [4Fe-4S] cluster. The cluster is coordinated with 3 cysteines and an exchangeable S-adenosyl-L-methionine.</text>
</comment>
<dbReference type="InterPro" id="IPR013785">
    <property type="entry name" value="Aldolase_TIM"/>
</dbReference>
<dbReference type="OrthoDB" id="9778883at2"/>
<evidence type="ECO:0000259" key="7">
    <source>
        <dbReference type="PROSITE" id="PS51918"/>
    </source>
</evidence>
<dbReference type="PANTHER" id="PTHR30352">
    <property type="entry name" value="PYRUVATE FORMATE-LYASE-ACTIVATING ENZYME"/>
    <property type="match status" value="1"/>
</dbReference>
<dbReference type="GO" id="GO:0016829">
    <property type="term" value="F:lyase activity"/>
    <property type="evidence" value="ECO:0007669"/>
    <property type="project" value="UniProtKB-KW"/>
</dbReference>
<dbReference type="PIRSF" id="PIRSF004869">
    <property type="entry name" value="PflX_prd"/>
    <property type="match status" value="1"/>
</dbReference>
<evidence type="ECO:0000256" key="3">
    <source>
        <dbReference type="ARBA" id="ARBA00022723"/>
    </source>
</evidence>
<feature type="binding site" evidence="6">
    <location>
        <position position="97"/>
    </location>
    <ligand>
        <name>[4Fe-4S] cluster</name>
        <dbReference type="ChEBI" id="CHEBI:49883"/>
        <note>4Fe-4S-S-AdoMet</note>
    </ligand>
</feature>
<dbReference type="GO" id="GO:0046872">
    <property type="term" value="F:metal ion binding"/>
    <property type="evidence" value="ECO:0007669"/>
    <property type="project" value="UniProtKB-KW"/>
</dbReference>